<comment type="caution">
    <text evidence="2">The sequence shown here is derived from an EMBL/GenBank/DDBJ whole genome shotgun (WGS) entry which is preliminary data.</text>
</comment>
<dbReference type="EMBL" id="JBHSKJ010000003">
    <property type="protein sequence ID" value="MFC5144309.1"/>
    <property type="molecule type" value="Genomic_DNA"/>
</dbReference>
<dbReference type="Proteomes" id="UP001596222">
    <property type="component" value="Unassembled WGS sequence"/>
</dbReference>
<accession>A0ABV9ZUW3</accession>
<proteinExistence type="predicted"/>
<evidence type="ECO:0000313" key="3">
    <source>
        <dbReference type="Proteomes" id="UP001596222"/>
    </source>
</evidence>
<protein>
    <submittedName>
        <fullName evidence="2">Uncharacterized protein</fullName>
    </submittedName>
</protein>
<organism evidence="2 3">
    <name type="scientific">Streptomyces aureoversilis</name>
    <dbReference type="NCBI Taxonomy" id="67277"/>
    <lineage>
        <taxon>Bacteria</taxon>
        <taxon>Bacillati</taxon>
        <taxon>Actinomycetota</taxon>
        <taxon>Actinomycetes</taxon>
        <taxon>Kitasatosporales</taxon>
        <taxon>Streptomycetaceae</taxon>
        <taxon>Streptomyces</taxon>
    </lineage>
</organism>
<evidence type="ECO:0000256" key="1">
    <source>
        <dbReference type="SAM" id="MobiDB-lite"/>
    </source>
</evidence>
<keyword evidence="3" id="KW-1185">Reference proteome</keyword>
<sequence>MTEPESVDAKEAPSWTEEQPWPRIRTWPPAELPALYVRVDGRWRHCWVVARHTYADGRVAYQVDIDLPEYDGRVNRLYWWDPRAMRATTG</sequence>
<name>A0ABV9ZUW3_9ACTN</name>
<dbReference type="RefSeq" id="WP_382038067.1">
    <property type="nucleotide sequence ID" value="NZ_JBHSKJ010000003.1"/>
</dbReference>
<feature type="region of interest" description="Disordered" evidence="1">
    <location>
        <begin position="1"/>
        <end position="20"/>
    </location>
</feature>
<evidence type="ECO:0000313" key="2">
    <source>
        <dbReference type="EMBL" id="MFC5144309.1"/>
    </source>
</evidence>
<reference evidence="3" key="1">
    <citation type="journal article" date="2019" name="Int. J. Syst. Evol. Microbiol.">
        <title>The Global Catalogue of Microorganisms (GCM) 10K type strain sequencing project: providing services to taxonomists for standard genome sequencing and annotation.</title>
        <authorList>
            <consortium name="The Broad Institute Genomics Platform"/>
            <consortium name="The Broad Institute Genome Sequencing Center for Infectious Disease"/>
            <person name="Wu L."/>
            <person name="Ma J."/>
        </authorList>
    </citation>
    <scope>NUCLEOTIDE SEQUENCE [LARGE SCALE GENOMIC DNA]</scope>
    <source>
        <strain evidence="3">CGMCC 4.1641</strain>
    </source>
</reference>
<gene>
    <name evidence="2" type="ORF">ACFPP6_06360</name>
</gene>